<evidence type="ECO:0000313" key="3">
    <source>
        <dbReference type="EMBL" id="CAB0033794.1"/>
    </source>
</evidence>
<reference evidence="3 4" key="1">
    <citation type="submission" date="2020-02" db="EMBL/GenBank/DDBJ databases">
        <authorList>
            <person name="Ferguson B K."/>
        </authorList>
    </citation>
    <scope>NUCLEOTIDE SEQUENCE [LARGE SCALE GENOMIC DNA]</scope>
</reference>
<evidence type="ECO:0000313" key="4">
    <source>
        <dbReference type="Proteomes" id="UP000479190"/>
    </source>
</evidence>
<keyword evidence="4" id="KW-1185">Reference proteome</keyword>
<dbReference type="Proteomes" id="UP000479190">
    <property type="component" value="Unassembled WGS sequence"/>
</dbReference>
<dbReference type="Gene3D" id="1.25.40.20">
    <property type="entry name" value="Ankyrin repeat-containing domain"/>
    <property type="match status" value="1"/>
</dbReference>
<gene>
    <name evidence="3" type="ORF">TBRA_LOCUS5692</name>
</gene>
<feature type="region of interest" description="Disordered" evidence="2">
    <location>
        <begin position="35"/>
        <end position="58"/>
    </location>
</feature>
<keyword evidence="1" id="KW-0040">ANK repeat</keyword>
<name>A0A6H5IAM1_9HYME</name>
<dbReference type="InterPro" id="IPR036770">
    <property type="entry name" value="Ankyrin_rpt-contain_sf"/>
</dbReference>
<feature type="repeat" description="ANK" evidence="1">
    <location>
        <begin position="85"/>
        <end position="117"/>
    </location>
</feature>
<protein>
    <submittedName>
        <fullName evidence="3">Uncharacterized protein</fullName>
    </submittedName>
</protein>
<dbReference type="AlphaFoldDB" id="A0A6H5IAM1"/>
<organism evidence="3 4">
    <name type="scientific">Trichogramma brassicae</name>
    <dbReference type="NCBI Taxonomy" id="86971"/>
    <lineage>
        <taxon>Eukaryota</taxon>
        <taxon>Metazoa</taxon>
        <taxon>Ecdysozoa</taxon>
        <taxon>Arthropoda</taxon>
        <taxon>Hexapoda</taxon>
        <taxon>Insecta</taxon>
        <taxon>Pterygota</taxon>
        <taxon>Neoptera</taxon>
        <taxon>Endopterygota</taxon>
        <taxon>Hymenoptera</taxon>
        <taxon>Apocrita</taxon>
        <taxon>Proctotrupomorpha</taxon>
        <taxon>Chalcidoidea</taxon>
        <taxon>Trichogrammatidae</taxon>
        <taxon>Trichogramma</taxon>
    </lineage>
</organism>
<proteinExistence type="predicted"/>
<evidence type="ECO:0000256" key="1">
    <source>
        <dbReference type="PROSITE-ProRule" id="PRU00023"/>
    </source>
</evidence>
<dbReference type="EMBL" id="CADCXV010000725">
    <property type="protein sequence ID" value="CAB0033794.1"/>
    <property type="molecule type" value="Genomic_DNA"/>
</dbReference>
<dbReference type="PROSITE" id="PS50297">
    <property type="entry name" value="ANK_REP_REGION"/>
    <property type="match status" value="1"/>
</dbReference>
<dbReference type="PROSITE" id="PS50088">
    <property type="entry name" value="ANK_REPEAT"/>
    <property type="match status" value="1"/>
</dbReference>
<accession>A0A6H5IAM1</accession>
<sequence length="189" mass="21332">MARRRGSALGRANGRLLGRLSSVHAAISRWLRDSRPPDACCSREQPVPRPPRRRDRDVSAACPAASVYIARAAEPRANIEARDKYGDSPLSLAVRRFDFGLTKALLNHGASLDSLNEDKIFSWNFTQLELKNYPLTLNIIEVMQLLQSAGYEVNLHTRIRMIKFCLKVRGNDTEHSIPYGTEWKKKCVA</sequence>
<dbReference type="InterPro" id="IPR002110">
    <property type="entry name" value="Ankyrin_rpt"/>
</dbReference>
<dbReference type="SUPFAM" id="SSF48403">
    <property type="entry name" value="Ankyrin repeat"/>
    <property type="match status" value="1"/>
</dbReference>
<evidence type="ECO:0000256" key="2">
    <source>
        <dbReference type="SAM" id="MobiDB-lite"/>
    </source>
</evidence>